<dbReference type="RefSeq" id="WP_211465945.1">
    <property type="nucleotide sequence ID" value="NZ_JAGSXH010000016.1"/>
</dbReference>
<keyword evidence="4" id="KW-1185">Reference proteome</keyword>
<evidence type="ECO:0000256" key="2">
    <source>
        <dbReference type="SAM" id="Phobius"/>
    </source>
</evidence>
<sequence>MSSGQTSRSAPSGTAHAGRRPGGRAGFHTRLALRLAAPADRAAWAAACRLTWSAALLAPPVTVLLVAPAERLTTGTLARLLCAALPGCGAVVWAAATLGDTRRATARGLRQAGAEAHTARLIASVRPCLFTAGGALGGATLVALLHSPAGKLAPRRSPLHGMFGADAVTWLLVVALTAALCVAVALAADSTARARIGRRRPHAVVRGRRISAARAGRRPH</sequence>
<accession>A0A8J7WL42</accession>
<feature type="transmembrane region" description="Helical" evidence="2">
    <location>
        <begin position="128"/>
        <end position="147"/>
    </location>
</feature>
<reference evidence="3" key="1">
    <citation type="submission" date="2021-04" db="EMBL/GenBank/DDBJ databases">
        <title>Genome based classification of Actinospica acidithermotolerans sp. nov., an actinobacterium isolated from an Indonesian hot spring.</title>
        <authorList>
            <person name="Kusuma A.B."/>
            <person name="Putra K.E."/>
            <person name="Nafisah S."/>
            <person name="Loh J."/>
            <person name="Nouioui I."/>
            <person name="Goodfellow M."/>
        </authorList>
    </citation>
    <scope>NUCLEOTIDE SEQUENCE</scope>
    <source>
        <strain evidence="3">DSM 45618</strain>
    </source>
</reference>
<keyword evidence="2" id="KW-1133">Transmembrane helix</keyword>
<gene>
    <name evidence="3" type="ORF">KGA66_07290</name>
</gene>
<protein>
    <submittedName>
        <fullName evidence="3">Uncharacterized protein</fullName>
    </submittedName>
</protein>
<feature type="transmembrane region" description="Helical" evidence="2">
    <location>
        <begin position="167"/>
        <end position="188"/>
    </location>
</feature>
<proteinExistence type="predicted"/>
<keyword evidence="2" id="KW-0472">Membrane</keyword>
<dbReference type="Proteomes" id="UP000677913">
    <property type="component" value="Unassembled WGS sequence"/>
</dbReference>
<evidence type="ECO:0000313" key="4">
    <source>
        <dbReference type="Proteomes" id="UP000677913"/>
    </source>
</evidence>
<dbReference type="EMBL" id="JAGSXH010000016">
    <property type="protein sequence ID" value="MBS2962840.1"/>
    <property type="molecule type" value="Genomic_DNA"/>
</dbReference>
<organism evidence="3 4">
    <name type="scientific">Actinocrinis puniceicyclus</name>
    <dbReference type="NCBI Taxonomy" id="977794"/>
    <lineage>
        <taxon>Bacteria</taxon>
        <taxon>Bacillati</taxon>
        <taxon>Actinomycetota</taxon>
        <taxon>Actinomycetes</taxon>
        <taxon>Catenulisporales</taxon>
        <taxon>Actinospicaceae</taxon>
        <taxon>Actinocrinis</taxon>
    </lineage>
</organism>
<keyword evidence="2" id="KW-0812">Transmembrane</keyword>
<dbReference type="AlphaFoldDB" id="A0A8J7WL42"/>
<feature type="compositionally biased region" description="Polar residues" evidence="1">
    <location>
        <begin position="1"/>
        <end position="12"/>
    </location>
</feature>
<name>A0A8J7WL42_9ACTN</name>
<evidence type="ECO:0000256" key="1">
    <source>
        <dbReference type="SAM" id="MobiDB-lite"/>
    </source>
</evidence>
<evidence type="ECO:0000313" key="3">
    <source>
        <dbReference type="EMBL" id="MBS2962840.1"/>
    </source>
</evidence>
<feature type="region of interest" description="Disordered" evidence="1">
    <location>
        <begin position="1"/>
        <end position="24"/>
    </location>
</feature>
<comment type="caution">
    <text evidence="3">The sequence shown here is derived from an EMBL/GenBank/DDBJ whole genome shotgun (WGS) entry which is preliminary data.</text>
</comment>